<name>A0ABT5Q8U2_9PSED</name>
<dbReference type="Proteomes" id="UP001217610">
    <property type="component" value="Unassembled WGS sequence"/>
</dbReference>
<evidence type="ECO:0000313" key="1">
    <source>
        <dbReference type="EMBL" id="MDD1150399.1"/>
    </source>
</evidence>
<gene>
    <name evidence="1" type="ORF">M5G25_19145</name>
</gene>
<organism evidence="1 2">
    <name type="scientific">Pseudomonas idahonensis</name>
    <dbReference type="NCBI Taxonomy" id="2942628"/>
    <lineage>
        <taxon>Bacteria</taxon>
        <taxon>Pseudomonadati</taxon>
        <taxon>Pseudomonadota</taxon>
        <taxon>Gammaproteobacteria</taxon>
        <taxon>Pseudomonadales</taxon>
        <taxon>Pseudomonadaceae</taxon>
        <taxon>Pseudomonas</taxon>
    </lineage>
</organism>
<protein>
    <submittedName>
        <fullName evidence="1">Uncharacterized protein</fullName>
    </submittedName>
</protein>
<evidence type="ECO:0000313" key="2">
    <source>
        <dbReference type="Proteomes" id="UP001217610"/>
    </source>
</evidence>
<reference evidence="1 2" key="1">
    <citation type="submission" date="2022-05" db="EMBL/GenBank/DDBJ databases">
        <title>Novel Pseudomonas spp. Isolated from a Rainbow Trout Aquaculture Facility.</title>
        <authorList>
            <person name="Testerman T."/>
            <person name="Graf J."/>
        </authorList>
    </citation>
    <scope>NUCLEOTIDE SEQUENCE [LARGE SCALE GENOMIC DNA]</scope>
    <source>
        <strain evidence="1 2">ID357</strain>
    </source>
</reference>
<dbReference type="InterPro" id="IPR055726">
    <property type="entry name" value="DUF7302"/>
</dbReference>
<dbReference type="Pfam" id="PF23976">
    <property type="entry name" value="DUF7302"/>
    <property type="match status" value="1"/>
</dbReference>
<sequence length="72" mass="7716">MRIKAVWGFVGAAQLLGSETTSVKAGQVFDDVDEEYAHALIGKGLVEEVEADDILKVAKPKDTKPTAAKETK</sequence>
<accession>A0ABT5Q8U2</accession>
<dbReference type="EMBL" id="JAMDGR010000015">
    <property type="protein sequence ID" value="MDD1150399.1"/>
    <property type="molecule type" value="Genomic_DNA"/>
</dbReference>
<dbReference type="RefSeq" id="WP_273923679.1">
    <property type="nucleotide sequence ID" value="NZ_JAMDGR010000015.1"/>
</dbReference>
<comment type="caution">
    <text evidence="1">The sequence shown here is derived from an EMBL/GenBank/DDBJ whole genome shotgun (WGS) entry which is preliminary data.</text>
</comment>
<keyword evidence="2" id="KW-1185">Reference proteome</keyword>
<proteinExistence type="predicted"/>